<dbReference type="AlphaFoldDB" id="H8L648"/>
<organism evidence="1 2">
    <name type="scientific">Frateuria aurantia (strain ATCC 33424 / DSM 6220 / KCTC 2777 / LMG 1558 / NBRC 3245 / NCIMB 13370)</name>
    <name type="common">Acetobacter aurantius</name>
    <dbReference type="NCBI Taxonomy" id="767434"/>
    <lineage>
        <taxon>Bacteria</taxon>
        <taxon>Pseudomonadati</taxon>
        <taxon>Pseudomonadota</taxon>
        <taxon>Gammaproteobacteria</taxon>
        <taxon>Lysobacterales</taxon>
        <taxon>Rhodanobacteraceae</taxon>
        <taxon>Frateuria</taxon>
    </lineage>
</organism>
<evidence type="ECO:0000313" key="1">
    <source>
        <dbReference type="EMBL" id="AFC85892.1"/>
    </source>
</evidence>
<dbReference type="eggNOG" id="ENOG5033MI9">
    <property type="taxonomic scope" value="Bacteria"/>
</dbReference>
<name>H8L648_FRAAD</name>
<sequence>MFGHSWVSQYGANPAGLAGDTWGTVLAGLTGEQIAQGMRETLALGSDWPPSAPRFRAMCIGIPSLAATQHAMRTGATDPFTRQAWTYIDSFQFRSADADQAARMMRDAHELTVRFVMDGGELPAEPVAAIAVDPAPEHVPASPDFARQRIEEIQRQLGAGEVA</sequence>
<evidence type="ECO:0000313" key="2">
    <source>
        <dbReference type="Proteomes" id="UP000005234"/>
    </source>
</evidence>
<accession>H8L648</accession>
<keyword evidence="2" id="KW-1185">Reference proteome</keyword>
<gene>
    <name evidence="1" type="ordered locus">Fraau_1469</name>
</gene>
<dbReference type="HOGENOM" id="CLU_095717_0_0_6"/>
<dbReference type="EMBL" id="CP003350">
    <property type="protein sequence ID" value="AFC85892.1"/>
    <property type="molecule type" value="Genomic_DNA"/>
</dbReference>
<proteinExistence type="predicted"/>
<dbReference type="KEGG" id="fau:Fraau_1469"/>
<protein>
    <submittedName>
        <fullName evidence="1">Uncharacterized protein</fullName>
    </submittedName>
</protein>
<dbReference type="STRING" id="767434.Fraau_1469"/>
<reference evidence="1" key="1">
    <citation type="submission" date="2012-02" db="EMBL/GenBank/DDBJ databases">
        <title>The complete genome of Frateuria aurantia DSM 6220.</title>
        <authorList>
            <consortium name="US DOE Joint Genome Institute (JGI-PGF)"/>
            <person name="Lucas S."/>
            <person name="Copeland A."/>
            <person name="Lapidus A."/>
            <person name="Glavina del Rio T."/>
            <person name="Dalin E."/>
            <person name="Tice H."/>
            <person name="Bruce D."/>
            <person name="Goodwin L."/>
            <person name="Pitluck S."/>
            <person name="Peters L."/>
            <person name="Ovchinnikova G."/>
            <person name="Teshima H."/>
            <person name="Kyrpides N."/>
            <person name="Mavromatis K."/>
            <person name="Ivanova N."/>
            <person name="Brettin T."/>
            <person name="Detter J.C."/>
            <person name="Han C."/>
            <person name="Larimer F."/>
            <person name="Land M."/>
            <person name="Hauser L."/>
            <person name="Markowitz V."/>
            <person name="Cheng J.-F."/>
            <person name="Hugenholtz P."/>
            <person name="Woyke T."/>
            <person name="Wu D."/>
            <person name="Brambilla E."/>
            <person name="Klenk H.-P."/>
            <person name="Eisen J.A."/>
        </authorList>
    </citation>
    <scope>NUCLEOTIDE SEQUENCE</scope>
    <source>
        <strain evidence="1">DSM 6220</strain>
    </source>
</reference>
<dbReference type="Proteomes" id="UP000005234">
    <property type="component" value="Chromosome"/>
</dbReference>